<organism evidence="2 3">
    <name type="scientific">Aedes albopictus</name>
    <name type="common">Asian tiger mosquito</name>
    <name type="synonym">Stegomyia albopicta</name>
    <dbReference type="NCBI Taxonomy" id="7160"/>
    <lineage>
        <taxon>Eukaryota</taxon>
        <taxon>Metazoa</taxon>
        <taxon>Ecdysozoa</taxon>
        <taxon>Arthropoda</taxon>
        <taxon>Hexapoda</taxon>
        <taxon>Insecta</taxon>
        <taxon>Pterygota</taxon>
        <taxon>Neoptera</taxon>
        <taxon>Endopterygota</taxon>
        <taxon>Diptera</taxon>
        <taxon>Nematocera</taxon>
        <taxon>Culicoidea</taxon>
        <taxon>Culicidae</taxon>
        <taxon>Culicinae</taxon>
        <taxon>Aedini</taxon>
        <taxon>Aedes</taxon>
        <taxon>Stegomyia</taxon>
    </lineage>
</organism>
<accession>A0ABM1ZPQ2</accession>
<dbReference type="RefSeq" id="XP_062705386.1">
    <property type="nucleotide sequence ID" value="XM_062849402.1"/>
</dbReference>
<reference evidence="2" key="2">
    <citation type="submission" date="2025-05" db="UniProtKB">
        <authorList>
            <consortium name="EnsemblMetazoa"/>
        </authorList>
    </citation>
    <scope>IDENTIFICATION</scope>
    <source>
        <strain evidence="2">Foshan</strain>
    </source>
</reference>
<dbReference type="GeneID" id="134287512"/>
<sequence>METDSQSCTPPPSTAAGSSGKRGRKRNDSKKSLAEIALGFIRREGPKASCAIDAGSACQYSQDKLDVGNFIRHFRTRHLDFATANGLFKEKEVPAKKKRVVPKRPVAIDAPLIKDSLLKMVTYHNLPRRFVQWEGFKQLFDPLGAACGMTINEVNMMHDLTEFAQKLRTNIAEEMRGRLVSLKIDSAAYQNRHILGVNAQYAMNDNVVIRTLGKYAYA</sequence>
<dbReference type="Proteomes" id="UP000069940">
    <property type="component" value="Unassembled WGS sequence"/>
</dbReference>
<proteinExistence type="predicted"/>
<evidence type="ECO:0000313" key="3">
    <source>
        <dbReference type="Proteomes" id="UP000069940"/>
    </source>
</evidence>
<reference evidence="3" key="1">
    <citation type="journal article" date="2015" name="Proc. Natl. Acad. Sci. U.S.A.">
        <title>Genome sequence of the Asian Tiger mosquito, Aedes albopictus, reveals insights into its biology, genetics, and evolution.</title>
        <authorList>
            <person name="Chen X.G."/>
            <person name="Jiang X."/>
            <person name="Gu J."/>
            <person name="Xu M."/>
            <person name="Wu Y."/>
            <person name="Deng Y."/>
            <person name="Zhang C."/>
            <person name="Bonizzoni M."/>
            <person name="Dermauw W."/>
            <person name="Vontas J."/>
            <person name="Armbruster P."/>
            <person name="Huang X."/>
            <person name="Yang Y."/>
            <person name="Zhang H."/>
            <person name="He W."/>
            <person name="Peng H."/>
            <person name="Liu Y."/>
            <person name="Wu K."/>
            <person name="Chen J."/>
            <person name="Lirakis M."/>
            <person name="Topalis P."/>
            <person name="Van Leeuwen T."/>
            <person name="Hall A.B."/>
            <person name="Jiang X."/>
            <person name="Thorpe C."/>
            <person name="Mueller R.L."/>
            <person name="Sun C."/>
            <person name="Waterhouse R.M."/>
            <person name="Yan G."/>
            <person name="Tu Z.J."/>
            <person name="Fang X."/>
            <person name="James A.A."/>
        </authorList>
    </citation>
    <scope>NUCLEOTIDE SEQUENCE [LARGE SCALE GENOMIC DNA]</scope>
    <source>
        <strain evidence="3">Foshan</strain>
    </source>
</reference>
<keyword evidence="3" id="KW-1185">Reference proteome</keyword>
<feature type="region of interest" description="Disordered" evidence="1">
    <location>
        <begin position="1"/>
        <end position="29"/>
    </location>
</feature>
<dbReference type="EnsemblMetazoa" id="AALFPA23_020481.R30242">
    <property type="protein sequence ID" value="AALFPA23_020481.P30242"/>
    <property type="gene ID" value="AALFPA23_020481"/>
</dbReference>
<name>A0ABM1ZPQ2_AEDAL</name>
<evidence type="ECO:0000256" key="1">
    <source>
        <dbReference type="SAM" id="MobiDB-lite"/>
    </source>
</evidence>
<evidence type="ECO:0000313" key="2">
    <source>
        <dbReference type="EnsemblMetazoa" id="AALFPA23_020481.P30242"/>
    </source>
</evidence>
<protein>
    <submittedName>
        <fullName evidence="2">Uncharacterized protein</fullName>
    </submittedName>
</protein>